<protein>
    <recommendedName>
        <fullName evidence="4">K Homology domain-containing protein</fullName>
    </recommendedName>
</protein>
<dbReference type="Gene3D" id="3.30.1370.10">
    <property type="entry name" value="K Homology domain, type 1"/>
    <property type="match status" value="1"/>
</dbReference>
<evidence type="ECO:0008006" key="4">
    <source>
        <dbReference type="Google" id="ProtNLM"/>
    </source>
</evidence>
<dbReference type="AlphaFoldDB" id="A0A5D2RU57"/>
<reference evidence="2 3" key="1">
    <citation type="submission" date="2019-07" db="EMBL/GenBank/DDBJ databases">
        <title>WGS assembly of Gossypium tomentosum.</title>
        <authorList>
            <person name="Chen Z.J."/>
            <person name="Sreedasyam A."/>
            <person name="Ando A."/>
            <person name="Song Q."/>
            <person name="De L."/>
            <person name="Hulse-Kemp A."/>
            <person name="Ding M."/>
            <person name="Ye W."/>
            <person name="Kirkbride R."/>
            <person name="Jenkins J."/>
            <person name="Plott C."/>
            <person name="Lovell J."/>
            <person name="Lin Y.-M."/>
            <person name="Vaughn R."/>
            <person name="Liu B."/>
            <person name="Li W."/>
            <person name="Simpson S."/>
            <person name="Scheffler B."/>
            <person name="Saski C."/>
            <person name="Grover C."/>
            <person name="Hu G."/>
            <person name="Conover J."/>
            <person name="Carlson J."/>
            <person name="Shu S."/>
            <person name="Boston L."/>
            <person name="Williams M."/>
            <person name="Peterson D."/>
            <person name="Mcgee K."/>
            <person name="Jones D."/>
            <person name="Wendel J."/>
            <person name="Stelly D."/>
            <person name="Grimwood J."/>
            <person name="Schmutz J."/>
        </authorList>
    </citation>
    <scope>NUCLEOTIDE SEQUENCE [LARGE SCALE GENOMIC DNA]</scope>
    <source>
        <strain evidence="2">7179.01</strain>
    </source>
</reference>
<dbReference type="Proteomes" id="UP000322667">
    <property type="component" value="Chromosome A01"/>
</dbReference>
<keyword evidence="3" id="KW-1185">Reference proteome</keyword>
<dbReference type="EMBL" id="CM017610">
    <property type="protein sequence ID" value="TYI43335.1"/>
    <property type="molecule type" value="Genomic_DNA"/>
</dbReference>
<name>A0A5D2RU57_GOSTO</name>
<gene>
    <name evidence="2" type="ORF">ES332_A01G161700v1</name>
</gene>
<evidence type="ECO:0000256" key="1">
    <source>
        <dbReference type="SAM" id="MobiDB-lite"/>
    </source>
</evidence>
<dbReference type="InterPro" id="IPR036612">
    <property type="entry name" value="KH_dom_type_1_sf"/>
</dbReference>
<organism evidence="2 3">
    <name type="scientific">Gossypium tomentosum</name>
    <name type="common">Hawaiian cotton</name>
    <name type="synonym">Gossypium sandvicense</name>
    <dbReference type="NCBI Taxonomy" id="34277"/>
    <lineage>
        <taxon>Eukaryota</taxon>
        <taxon>Viridiplantae</taxon>
        <taxon>Streptophyta</taxon>
        <taxon>Embryophyta</taxon>
        <taxon>Tracheophyta</taxon>
        <taxon>Spermatophyta</taxon>
        <taxon>Magnoliopsida</taxon>
        <taxon>eudicotyledons</taxon>
        <taxon>Gunneridae</taxon>
        <taxon>Pentapetalae</taxon>
        <taxon>rosids</taxon>
        <taxon>malvids</taxon>
        <taxon>Malvales</taxon>
        <taxon>Malvaceae</taxon>
        <taxon>Malvoideae</taxon>
        <taxon>Gossypium</taxon>
    </lineage>
</organism>
<feature type="region of interest" description="Disordered" evidence="1">
    <location>
        <begin position="1"/>
        <end position="20"/>
    </location>
</feature>
<dbReference type="GO" id="GO:0003723">
    <property type="term" value="F:RNA binding"/>
    <property type="evidence" value="ECO:0007669"/>
    <property type="project" value="InterPro"/>
</dbReference>
<sequence>MRRATGANIRVSSKEQLSKSAGLKNDEVVQVIGSLQSVQDALFLITGRLRESILPMKPPFPGINPPPYLPLYPEMPPPLFRPRHNHAPPCPYPSPSGPFNGIDPFVGPPQQLDHQPPFLHGMDHMGPHNVGRGPYSYGGDRHGHGPMFDGPSSLGSWTPQAGTPRNCYLITLLQEWLLMPSLRFGAGQSRSSAGIKLISNCSMLVVEVSYSEHHVVYSAEVSKILLFRRKCIVVIRLGFQR</sequence>
<evidence type="ECO:0000313" key="2">
    <source>
        <dbReference type="EMBL" id="TYI43335.1"/>
    </source>
</evidence>
<evidence type="ECO:0000313" key="3">
    <source>
        <dbReference type="Proteomes" id="UP000322667"/>
    </source>
</evidence>
<proteinExistence type="predicted"/>
<dbReference type="SUPFAM" id="SSF54791">
    <property type="entry name" value="Eukaryotic type KH-domain (KH-domain type I)"/>
    <property type="match status" value="1"/>
</dbReference>
<accession>A0A5D2RU57</accession>